<dbReference type="AlphaFoldDB" id="A0A2U2C432"/>
<reference evidence="1 2" key="1">
    <citation type="submission" date="2018-05" db="EMBL/GenBank/DDBJ databases">
        <title>Pararhodobacter marina sp. nov., isolated from deep-sea water of the Indian Ocean.</title>
        <authorList>
            <person name="Lai Q.Sr."/>
            <person name="Liu X."/>
            <person name="Shao Z."/>
        </authorList>
    </citation>
    <scope>NUCLEOTIDE SEQUENCE [LARGE SCALE GENOMIC DNA]</scope>
    <source>
        <strain evidence="1 2">CIC4N-9</strain>
    </source>
</reference>
<dbReference type="Gene3D" id="4.10.410.40">
    <property type="match status" value="1"/>
</dbReference>
<proteinExistence type="predicted"/>
<keyword evidence="2" id="KW-1185">Reference proteome</keyword>
<dbReference type="GeneID" id="94367276"/>
<dbReference type="RefSeq" id="WP_109535207.1">
    <property type="nucleotide sequence ID" value="NZ_QEYD01000017.1"/>
</dbReference>
<dbReference type="OrthoDB" id="4206561at2"/>
<sequence length="149" mass="15710">MPAPAYSITPKLAHGATIRVGRGDTPTWTPITGLQNVEWPDRMPSDLDITNQSSPGLAEENAPGLLPATDFSIDMLLNDGSAGDTALTALNARDGTTGMKELHLLEVGVGGKTITCTAYLKDYKPVGNLKGNVLMRATWRCMATVANAA</sequence>
<comment type="caution">
    <text evidence="1">The sequence shown here is derived from an EMBL/GenBank/DDBJ whole genome shotgun (WGS) entry which is preliminary data.</text>
</comment>
<accession>A0A2U2C432</accession>
<dbReference type="Proteomes" id="UP000244940">
    <property type="component" value="Unassembled WGS sequence"/>
</dbReference>
<protein>
    <recommendedName>
        <fullName evidence="3">Phage tail protein</fullName>
    </recommendedName>
</protein>
<evidence type="ECO:0000313" key="2">
    <source>
        <dbReference type="Proteomes" id="UP000244940"/>
    </source>
</evidence>
<name>A0A2U2C432_9RHOB</name>
<dbReference type="EMBL" id="QEYD01000017">
    <property type="protein sequence ID" value="PWE26646.1"/>
    <property type="molecule type" value="Genomic_DNA"/>
</dbReference>
<gene>
    <name evidence="1" type="ORF">C4N9_20485</name>
</gene>
<evidence type="ECO:0000313" key="1">
    <source>
        <dbReference type="EMBL" id="PWE26646.1"/>
    </source>
</evidence>
<evidence type="ECO:0008006" key="3">
    <source>
        <dbReference type="Google" id="ProtNLM"/>
    </source>
</evidence>
<organism evidence="1 2">
    <name type="scientific">Pararhodobacter marinus</name>
    <dbReference type="NCBI Taxonomy" id="2184063"/>
    <lineage>
        <taxon>Bacteria</taxon>
        <taxon>Pseudomonadati</taxon>
        <taxon>Pseudomonadota</taxon>
        <taxon>Alphaproteobacteria</taxon>
        <taxon>Rhodobacterales</taxon>
        <taxon>Paracoccaceae</taxon>
        <taxon>Pararhodobacter</taxon>
    </lineage>
</organism>